<dbReference type="Pfam" id="PF09912">
    <property type="entry name" value="DUF2141"/>
    <property type="match status" value="1"/>
</dbReference>
<dbReference type="PATRIC" id="fig|1046627.3.peg.238"/>
<reference evidence="1 2" key="1">
    <citation type="journal article" date="2008" name="Int. J. Syst. Evol. Microbiol.">
        <title>Bizionia argentinensis sp. nov., isolated from surface marine water in Antarctica.</title>
        <authorList>
            <person name="Bercovich A."/>
            <person name="Vazquez S.C."/>
            <person name="Yankilevich P."/>
            <person name="Coria S.H."/>
            <person name="Foti M."/>
            <person name="Hernandez E."/>
            <person name="Vidal A."/>
            <person name="Ruberto L."/>
            <person name="Melo C."/>
            <person name="Marenssi S."/>
            <person name="Criscuolo M."/>
            <person name="Memoli M."/>
            <person name="Arguelles M."/>
            <person name="Mac Cormack W.P."/>
        </authorList>
    </citation>
    <scope>NUCLEOTIDE SEQUENCE [LARGE SCALE GENOMIC DNA]</scope>
    <source>
        <strain evidence="1 2">JUB59</strain>
    </source>
</reference>
<evidence type="ECO:0000313" key="2">
    <source>
        <dbReference type="Proteomes" id="UP000003730"/>
    </source>
</evidence>
<dbReference type="RefSeq" id="WP_008634652.1">
    <property type="nucleotide sequence ID" value="NZ_AFXZ01000002.1"/>
</dbReference>
<accession>G2E9L3</accession>
<organism evidence="1 2">
    <name type="scientific">Bizionia argentinensis JUB59</name>
    <dbReference type="NCBI Taxonomy" id="1046627"/>
    <lineage>
        <taxon>Bacteria</taxon>
        <taxon>Pseudomonadati</taxon>
        <taxon>Bacteroidota</taxon>
        <taxon>Flavobacteriia</taxon>
        <taxon>Flavobacteriales</taxon>
        <taxon>Flavobacteriaceae</taxon>
        <taxon>Bizionia</taxon>
    </lineage>
</organism>
<dbReference type="EMBL" id="AFXZ01000002">
    <property type="protein sequence ID" value="EGV45000.1"/>
    <property type="molecule type" value="Genomic_DNA"/>
</dbReference>
<evidence type="ECO:0000313" key="1">
    <source>
        <dbReference type="EMBL" id="EGV45000.1"/>
    </source>
</evidence>
<dbReference type="AlphaFoldDB" id="G2E9L3"/>
<dbReference type="Proteomes" id="UP000003730">
    <property type="component" value="Unassembled WGS sequence"/>
</dbReference>
<name>G2E9L3_9FLAO</name>
<dbReference type="InterPro" id="IPR018673">
    <property type="entry name" value="DUF2141"/>
</dbReference>
<keyword evidence="2" id="KW-1185">Reference proteome</keyword>
<comment type="caution">
    <text evidence="1">The sequence shown here is derived from an EMBL/GenBank/DDBJ whole genome shotgun (WGS) entry which is preliminary data.</text>
</comment>
<dbReference type="eggNOG" id="COG4704">
    <property type="taxonomic scope" value="Bacteria"/>
</dbReference>
<gene>
    <name evidence="1" type="ORF">BZARG_224</name>
</gene>
<proteinExistence type="predicted"/>
<sequence length="147" mass="16585">MEKTLILSLLVFSTLISNIKTETYSLTIKTNGLENSDGTIVFAIYNKDGSIPDQKFKNYFKKENALIVNNKSEITFNNLPKGLYTVTVLHDENKNGKIDTKFMVPLPDEGVGFSNYDDFGLSNRPNFKKASFNLSKNTTVIVKVIYK</sequence>
<protein>
    <submittedName>
        <fullName evidence="1">DUF2141 domain-containing protein</fullName>
    </submittedName>
</protein>
<dbReference type="OrthoDB" id="9788332at2"/>
<dbReference type="STRING" id="1046627.BZARG_224"/>